<evidence type="ECO:0000256" key="12">
    <source>
        <dbReference type="ARBA" id="ARBA00037975"/>
    </source>
</evidence>
<evidence type="ECO:0000256" key="1">
    <source>
        <dbReference type="ARBA" id="ARBA00001970"/>
    </source>
</evidence>
<feature type="compositionally biased region" description="Low complexity" evidence="13">
    <location>
        <begin position="228"/>
        <end position="240"/>
    </location>
</feature>
<feature type="transmembrane region" description="Helical" evidence="14">
    <location>
        <begin position="188"/>
        <end position="210"/>
    </location>
</feature>
<dbReference type="Pfam" id="PF04264">
    <property type="entry name" value="YceI"/>
    <property type="match status" value="1"/>
</dbReference>
<dbReference type="GO" id="GO:0046872">
    <property type="term" value="F:metal ion binding"/>
    <property type="evidence" value="ECO:0007669"/>
    <property type="project" value="UniProtKB-KW"/>
</dbReference>
<keyword evidence="3" id="KW-0813">Transport</keyword>
<evidence type="ECO:0000256" key="10">
    <source>
        <dbReference type="ARBA" id="ARBA00023004"/>
    </source>
</evidence>
<dbReference type="KEGG" id="caul:KCG34_12500"/>
<dbReference type="Pfam" id="PF01292">
    <property type="entry name" value="Ni_hydr_CYTB"/>
    <property type="match status" value="1"/>
</dbReference>
<feature type="domain" description="Lipid/polyisoprenoid-binding YceI-like" evidence="15">
    <location>
        <begin position="268"/>
        <end position="427"/>
    </location>
</feature>
<evidence type="ECO:0000256" key="6">
    <source>
        <dbReference type="ARBA" id="ARBA00022692"/>
    </source>
</evidence>
<keyword evidence="17" id="KW-1185">Reference proteome</keyword>
<dbReference type="InterPro" id="IPR052168">
    <property type="entry name" value="Cytochrome_b561_oxidase"/>
</dbReference>
<evidence type="ECO:0000256" key="14">
    <source>
        <dbReference type="SAM" id="Phobius"/>
    </source>
</evidence>
<dbReference type="RefSeq" id="WP_211935980.1">
    <property type="nucleotide sequence ID" value="NZ_CP073078.1"/>
</dbReference>
<feature type="compositionally biased region" description="Low complexity" evidence="13">
    <location>
        <begin position="257"/>
        <end position="266"/>
    </location>
</feature>
<feature type="transmembrane region" description="Helical" evidence="14">
    <location>
        <begin position="138"/>
        <end position="156"/>
    </location>
</feature>
<sequence>MTPERYSPIAIALHWIIALLLALQLGLGWRMVGLTAGSVMFAAFQLHKSLGISILMLSLLRLAARLKLKKPDPPAGSVATRLAARGVHAALYGFMIAGPLTGWALVSTARVKVPTRLFGLLPWPHLPLDQAWRGPAEAAHTMLAFVGAGLIVLHLAGAVRHHLATASGGVIGRMAPGISTAAGEDRAALTVAALATLTLSAVFAGPWLVFSRPSAPAIQRAALAAGPAPAAPAPRTADAPSFGRSQTNSSRAGAQLAADDPSPAPVAAWTVEEGGQLGFTARLNGAPVEGRFAKWAGDIRFSPENLPASRIAVRVDLASGSTDDAERDAMLVGPNFLAVADSAEAIFRSRSIKRVGGDRYSAAGALSLHGVSRPVVLDFTLNIRGEEASVSGVTTLDRTTFAVGSGDWASTDQLAAGVQVAFKFKARRQAAPQERPS</sequence>
<dbReference type="AlphaFoldDB" id="A0A975FW66"/>
<evidence type="ECO:0000313" key="17">
    <source>
        <dbReference type="Proteomes" id="UP000676409"/>
    </source>
</evidence>
<keyword evidence="6 14" id="KW-0812">Transmembrane</keyword>
<dbReference type="InterPro" id="IPR036761">
    <property type="entry name" value="TTHA0802/YceI-like_sf"/>
</dbReference>
<evidence type="ECO:0000256" key="7">
    <source>
        <dbReference type="ARBA" id="ARBA00022723"/>
    </source>
</evidence>
<dbReference type="GO" id="GO:0022904">
    <property type="term" value="P:respiratory electron transport chain"/>
    <property type="evidence" value="ECO:0007669"/>
    <property type="project" value="InterPro"/>
</dbReference>
<keyword evidence="8" id="KW-0249">Electron transport</keyword>
<dbReference type="GO" id="GO:0005886">
    <property type="term" value="C:plasma membrane"/>
    <property type="evidence" value="ECO:0007669"/>
    <property type="project" value="UniProtKB-SubCell"/>
</dbReference>
<keyword evidence="5" id="KW-0349">Heme</keyword>
<comment type="cofactor">
    <cofactor evidence="1">
        <name>heme b</name>
        <dbReference type="ChEBI" id="CHEBI:60344"/>
    </cofactor>
</comment>
<evidence type="ECO:0000256" key="2">
    <source>
        <dbReference type="ARBA" id="ARBA00004651"/>
    </source>
</evidence>
<dbReference type="Gene3D" id="2.40.128.110">
    <property type="entry name" value="Lipid/polyisoprenoid-binding, YceI-like"/>
    <property type="match status" value="1"/>
</dbReference>
<evidence type="ECO:0000256" key="4">
    <source>
        <dbReference type="ARBA" id="ARBA00022475"/>
    </source>
</evidence>
<reference evidence="16" key="1">
    <citation type="submission" date="2021-04" db="EMBL/GenBank/DDBJ databases">
        <title>The complete genome sequence of Caulobacter sp. S6.</title>
        <authorList>
            <person name="Tang Y."/>
            <person name="Ouyang W."/>
            <person name="Liu Q."/>
            <person name="Huang B."/>
            <person name="Guo Z."/>
            <person name="Lei P."/>
        </authorList>
    </citation>
    <scope>NUCLEOTIDE SEQUENCE</scope>
    <source>
        <strain evidence="16">S6</strain>
    </source>
</reference>
<dbReference type="InterPro" id="IPR016174">
    <property type="entry name" value="Di-haem_cyt_TM"/>
</dbReference>
<dbReference type="EMBL" id="CP073078">
    <property type="protein sequence ID" value="QUD85928.1"/>
    <property type="molecule type" value="Genomic_DNA"/>
</dbReference>
<comment type="subcellular location">
    <subcellularLocation>
        <location evidence="2">Cell membrane</location>
        <topology evidence="2">Multi-pass membrane protein</topology>
    </subcellularLocation>
</comment>
<feature type="transmembrane region" description="Helical" evidence="14">
    <location>
        <begin position="38"/>
        <end position="60"/>
    </location>
</feature>
<organism evidence="16 17">
    <name type="scientific">Phenylobacterium montanum</name>
    <dbReference type="NCBI Taxonomy" id="2823693"/>
    <lineage>
        <taxon>Bacteria</taxon>
        <taxon>Pseudomonadati</taxon>
        <taxon>Pseudomonadota</taxon>
        <taxon>Alphaproteobacteria</taxon>
        <taxon>Caulobacterales</taxon>
        <taxon>Caulobacteraceae</taxon>
        <taxon>Phenylobacterium</taxon>
    </lineage>
</organism>
<keyword evidence="10" id="KW-0408">Iron</keyword>
<evidence type="ECO:0000256" key="5">
    <source>
        <dbReference type="ARBA" id="ARBA00022617"/>
    </source>
</evidence>
<dbReference type="GO" id="GO:0009055">
    <property type="term" value="F:electron transfer activity"/>
    <property type="evidence" value="ECO:0007669"/>
    <property type="project" value="InterPro"/>
</dbReference>
<dbReference type="Proteomes" id="UP000676409">
    <property type="component" value="Chromosome"/>
</dbReference>
<feature type="compositionally biased region" description="Polar residues" evidence="13">
    <location>
        <begin position="243"/>
        <end position="252"/>
    </location>
</feature>
<proteinExistence type="inferred from homology"/>
<evidence type="ECO:0000259" key="15">
    <source>
        <dbReference type="SMART" id="SM00867"/>
    </source>
</evidence>
<keyword evidence="4" id="KW-1003">Cell membrane</keyword>
<dbReference type="PANTHER" id="PTHR30529:SF1">
    <property type="entry name" value="CYTOCHROME B561 HOMOLOG 2"/>
    <property type="match status" value="1"/>
</dbReference>
<dbReference type="InterPro" id="IPR007372">
    <property type="entry name" value="Lipid/polyisoprenoid-bd_YceI"/>
</dbReference>
<dbReference type="SUPFAM" id="SSF81342">
    <property type="entry name" value="Transmembrane di-heme cytochromes"/>
    <property type="match status" value="1"/>
</dbReference>
<evidence type="ECO:0000256" key="9">
    <source>
        <dbReference type="ARBA" id="ARBA00022989"/>
    </source>
</evidence>
<dbReference type="InterPro" id="IPR011577">
    <property type="entry name" value="Cyt_b561_bac/Ni-Hgenase"/>
</dbReference>
<evidence type="ECO:0000313" key="16">
    <source>
        <dbReference type="EMBL" id="QUD85928.1"/>
    </source>
</evidence>
<protein>
    <submittedName>
        <fullName evidence="16">YceI family protein</fullName>
    </submittedName>
</protein>
<dbReference type="SMART" id="SM00867">
    <property type="entry name" value="YceI"/>
    <property type="match status" value="1"/>
</dbReference>
<evidence type="ECO:0000256" key="8">
    <source>
        <dbReference type="ARBA" id="ARBA00022982"/>
    </source>
</evidence>
<comment type="similarity">
    <text evidence="12">Belongs to the cytochrome b561 family.</text>
</comment>
<evidence type="ECO:0000256" key="3">
    <source>
        <dbReference type="ARBA" id="ARBA00022448"/>
    </source>
</evidence>
<dbReference type="PANTHER" id="PTHR30529">
    <property type="entry name" value="CYTOCHROME B561"/>
    <property type="match status" value="1"/>
</dbReference>
<dbReference type="GO" id="GO:0020037">
    <property type="term" value="F:heme binding"/>
    <property type="evidence" value="ECO:0007669"/>
    <property type="project" value="TreeGrafter"/>
</dbReference>
<accession>A0A975FW66</accession>
<evidence type="ECO:0000256" key="13">
    <source>
        <dbReference type="SAM" id="MobiDB-lite"/>
    </source>
</evidence>
<feature type="transmembrane region" description="Helical" evidence="14">
    <location>
        <begin position="89"/>
        <end position="106"/>
    </location>
</feature>
<evidence type="ECO:0000256" key="11">
    <source>
        <dbReference type="ARBA" id="ARBA00023136"/>
    </source>
</evidence>
<name>A0A975FW66_9CAUL</name>
<gene>
    <name evidence="16" type="ORF">KCG34_12500</name>
</gene>
<dbReference type="SUPFAM" id="SSF101874">
    <property type="entry name" value="YceI-like"/>
    <property type="match status" value="1"/>
</dbReference>
<feature type="transmembrane region" description="Helical" evidence="14">
    <location>
        <begin position="12"/>
        <end position="32"/>
    </location>
</feature>
<keyword evidence="11 14" id="KW-0472">Membrane</keyword>
<keyword evidence="7" id="KW-0479">Metal-binding</keyword>
<feature type="region of interest" description="Disordered" evidence="13">
    <location>
        <begin position="228"/>
        <end position="266"/>
    </location>
</feature>
<keyword evidence="9 14" id="KW-1133">Transmembrane helix</keyword>